<dbReference type="InterPro" id="IPR027417">
    <property type="entry name" value="P-loop_NTPase"/>
</dbReference>
<evidence type="ECO:0000256" key="4">
    <source>
        <dbReference type="SAM" id="MobiDB-lite"/>
    </source>
</evidence>
<evidence type="ECO:0000256" key="3">
    <source>
        <dbReference type="PROSITE-ProRule" id="PRU00289"/>
    </source>
</evidence>
<dbReference type="Pfam" id="PF01580">
    <property type="entry name" value="FtsK_SpoIIIE"/>
    <property type="match status" value="1"/>
</dbReference>
<feature type="binding site" evidence="3">
    <location>
        <begin position="1108"/>
        <end position="1115"/>
    </location>
    <ligand>
        <name>ATP</name>
        <dbReference type="ChEBI" id="CHEBI:30616"/>
    </ligand>
</feature>
<feature type="binding site" evidence="3">
    <location>
        <begin position="858"/>
        <end position="865"/>
    </location>
    <ligand>
        <name>ATP</name>
        <dbReference type="ChEBI" id="CHEBI:30616"/>
    </ligand>
</feature>
<proteinExistence type="predicted"/>
<evidence type="ECO:0000256" key="1">
    <source>
        <dbReference type="ARBA" id="ARBA00022741"/>
    </source>
</evidence>
<feature type="region of interest" description="Disordered" evidence="4">
    <location>
        <begin position="35"/>
        <end position="91"/>
    </location>
</feature>
<reference evidence="6 7" key="1">
    <citation type="submission" date="2020-08" db="EMBL/GenBank/DDBJ databases">
        <title>Genomic Encyclopedia of Type Strains, Phase IV (KMG-IV): sequencing the most valuable type-strain genomes for metagenomic binning, comparative biology and taxonomic classification.</title>
        <authorList>
            <person name="Goeker M."/>
        </authorList>
    </citation>
    <scope>NUCLEOTIDE SEQUENCE [LARGE SCALE GENOMIC DNA]</scope>
    <source>
        <strain evidence="6 7">DSM 44197</strain>
    </source>
</reference>
<dbReference type="EMBL" id="JACJIA010000001">
    <property type="protein sequence ID" value="MBA8948627.1"/>
    <property type="molecule type" value="Genomic_DNA"/>
</dbReference>
<protein>
    <recommendedName>
        <fullName evidence="5">FtsK domain-containing protein</fullName>
    </recommendedName>
</protein>
<dbReference type="Proteomes" id="UP000572680">
    <property type="component" value="Unassembled WGS sequence"/>
</dbReference>
<name>A0A7W3QIU8_ACTNM</name>
<dbReference type="GO" id="GO:0005524">
    <property type="term" value="F:ATP binding"/>
    <property type="evidence" value="ECO:0007669"/>
    <property type="project" value="UniProtKB-UniRule"/>
</dbReference>
<comment type="caution">
    <text evidence="6">The sequence shown here is derived from an EMBL/GenBank/DDBJ whole genome shotgun (WGS) entry which is preliminary data.</text>
</comment>
<keyword evidence="1 3" id="KW-0547">Nucleotide-binding</keyword>
<evidence type="ECO:0000313" key="6">
    <source>
        <dbReference type="EMBL" id="MBA8948627.1"/>
    </source>
</evidence>
<sequence length="2305" mass="248611">MTIDRLRDALGSLGPPPDAVELSEMLWLAHHLAPAPEPVPELGPAPAPPAPGPPEGTRPEPPRRDPVPGPREPERPRALHPPAPSPAREGGAAREILVPTAPMLTDPLGVQRALRPLKRRVPSRRLRELDEEATAAHIAETRLAHARRWLPVPVPVLAPALERWLSLALVVDTGPTMRLWRPLARELTEVLLRQGAFHDIRVTYLRGSGHVSTTPGGSPRAPATLLDPTGRQAVLVLSDCSGPHWWDGRAPAAVRRWAATGPTAILNPLPERLWRRSAAPTNPGLAHLLRPGLPNADLRFAPFDGDEPPDLPVPVLEIAPRWLSDWAYLVAGSEPRPVACATFPTAPPAAPVHREHRLPVEERVRRFLAAASPGAAELAAHAAVAVPSLPVLRLIQHRVLGRSGPSQLAEVLLSGLLRPADDHYEFVDGAREALLAALPRPEALHTRNVLNAISAEITRRAGTATETFPALLGAEDGDRLLPADGRKFAFLSPEAQTFLDRRTPPRPATDAPDLLELNKVTEPDAFPGAWERNPRRPVIGLDHKGRPLVFDPFVSGGVGSHGVVFGEPETRSALVRSIVLALAASYSPDLVGVTLGGLDFQPLGAPVDLPHFVRSGSRIAIRPATLDRLAAWLEAELDLRASLLAGETRWWHDLQRSEGVSAAALLVVLDIPLASAPETARLSFVLARAVEEGPRLGVHLLLSTGTIDRRGPWGRITERLHWRIAASPIPPPTAERLFGERDLPGVLGNGHACLAMGDGPLLPIRVAGQPSVSELTELTAQMKAHATPTVVEPDSTRQPPAVVPSRLLDLLDPPFPASWERDGGGGRAVPLGTAEDGSPVRLPLDLGRPRPHGGAIHGGSRDGRLLMLRTFVLGLALTHRPGPLRFVFADCSVGGAFIGLGSLPHVALAVHADGPDSPLMDQLATAFVDELEHRSAATAPHDTLIIVIDGVGPLLRERPLLEAALSRVAAEGPSRGMHLVLCSEESPEQAAPAVAGELAWRIETGDDGHGTLRGFRNFGHFRRAEISLDAALPLVEEMNRLGDRVPQLPWPAPARTIGFPDLLTMAGSPPLSWSDDEPESLSQPLLGRGEFGMEVRLAGFPGSGTVHGGPQAARRHMLRTILFGLALAHSPRGVSFLLADTSERAFIGLEGLPHIIEAAYTLSAHPFRAERLRSVLAFELEQRAALSRATSARLIIVVDDATVLAADPDLRELLLQIARTGAEDGVHLILSSEEEPPPEFAAAMAWAIKVDANVPYHDELRLPDGTLTHFQRAHVSSSDCAPLIAEMNRRGLDAQKAVPTLRTVSGSPDFFANEVEFRAGLAALRSDARPFVPVGVDDAGAAVGPASDAHGMVVGDAPGRRATLRDLVLGQALHRSPEELGIVLVTESRRASDPPPEELLPLSDLPHVIRPDDLAWGTPSLAAALGRWQESADPGSRLLVVVDDAVTVFTARPDLTELLERTTDDRRAVLVIGLQKFSSFLWDLLSPARWQIYLDQDGAGRGMLKAADEPPRFYRALRDDPAATTALIQRLAAHDAPSRTPSVSGPSLTVLNGHGSGDDFLDNWVAPGSPVIGVELDGRTVALDPFAERAHGLVVGDDADRREVVSSLVLALALHRSPDDQILFVGGLGEHPLGRQARFPHVEESVQGLLDFSGVLLPDFLGRITAELEERAQLLREAGAGSWTEYREQRGGRSAPLLLVVVDLSADLPSERRDLVDTLLRVAQRGANLGVCLVVSVATVSRRPEWDRLLRLLRWRIVASPLPAGVNQRALRRGRADFPEGERSAYLLRPDGSGAFRHLRPAQPSDDELDDLAARMNEHVRRPRLLNPEDEHAQADVPDMLELNLRDSALEEPALALLGVDRAGDAVGVPITPYRGQRIYGQVNGPGRARRHLMRKILLGAAVAFSPSEIVFAQLGIPARLSDQASPAPHIALAEPDWSDGAWRRFSRAVRAEFDRREALLRDSGHGSWGELRAATGETDPYLVVAVHLPDASISPLEIRALLDRTVDTSGRLGVFLLLSAPHSYGPLEAPLSWRIGAGEREAVLHDITGESALFQIVRWPRPAEFAERLDWGGRRAIPLAPPEPDPAPRLRVGSGESNGEPVLVDFDTDPHLVVVAPHGSRTARLLDAFIADVVAASGADEIFVGVLDPERRLSERDGVTYAHTPQEIRDLVMSVGQRAHDRMPAIPDSEHVAPEIPDQSGPDFYLFVADQQLLPDVLDVLDPMIGRETWSRLHLVVAREASPFGTVLGYGLERLHRIGAPAVFMAGSGGAEAELWQVTPPVGNDRAVLARDDGQRVVRLRADG</sequence>
<feature type="domain" description="FtsK" evidence="5">
    <location>
        <begin position="1082"/>
        <end position="1269"/>
    </location>
</feature>
<dbReference type="InterPro" id="IPR002543">
    <property type="entry name" value="FtsK_dom"/>
</dbReference>
<evidence type="ECO:0000259" key="5">
    <source>
        <dbReference type="PROSITE" id="PS50901"/>
    </source>
</evidence>
<dbReference type="PANTHER" id="PTHR22683">
    <property type="entry name" value="SPORULATION PROTEIN RELATED"/>
    <property type="match status" value="1"/>
</dbReference>
<organism evidence="6 7">
    <name type="scientific">Actinomadura namibiensis</name>
    <dbReference type="NCBI Taxonomy" id="182080"/>
    <lineage>
        <taxon>Bacteria</taxon>
        <taxon>Bacillati</taxon>
        <taxon>Actinomycetota</taxon>
        <taxon>Actinomycetes</taxon>
        <taxon>Streptosporangiales</taxon>
        <taxon>Thermomonosporaceae</taxon>
        <taxon>Actinomadura</taxon>
    </lineage>
</organism>
<feature type="domain" description="FtsK" evidence="5">
    <location>
        <begin position="837"/>
        <end position="1013"/>
    </location>
</feature>
<evidence type="ECO:0000256" key="2">
    <source>
        <dbReference type="ARBA" id="ARBA00022840"/>
    </source>
</evidence>
<gene>
    <name evidence="6" type="ORF">HNR61_000225</name>
</gene>
<dbReference type="GO" id="GO:0003677">
    <property type="term" value="F:DNA binding"/>
    <property type="evidence" value="ECO:0007669"/>
    <property type="project" value="InterPro"/>
</dbReference>
<evidence type="ECO:0000313" key="7">
    <source>
        <dbReference type="Proteomes" id="UP000572680"/>
    </source>
</evidence>
<accession>A0A7W3QIU8</accession>
<dbReference type="NCBIfam" id="NF041121">
    <property type="entry name" value="SAV_2336_NTERM"/>
    <property type="match status" value="1"/>
</dbReference>
<dbReference type="PANTHER" id="PTHR22683:SF1">
    <property type="entry name" value="TYPE VII SECRETION SYSTEM PROTEIN ESSC"/>
    <property type="match status" value="1"/>
</dbReference>
<dbReference type="PROSITE" id="PS50901">
    <property type="entry name" value="FTSK"/>
    <property type="match status" value="2"/>
</dbReference>
<dbReference type="InterPro" id="IPR050206">
    <property type="entry name" value="FtsK/SpoIIIE/SftA"/>
</dbReference>
<dbReference type="RefSeq" id="WP_182841238.1">
    <property type="nucleotide sequence ID" value="NZ_BAAALP010000015.1"/>
</dbReference>
<dbReference type="Gene3D" id="3.40.50.300">
    <property type="entry name" value="P-loop containing nucleotide triphosphate hydrolases"/>
    <property type="match status" value="7"/>
</dbReference>
<feature type="compositionally biased region" description="Basic and acidic residues" evidence="4">
    <location>
        <begin position="57"/>
        <end position="77"/>
    </location>
</feature>
<keyword evidence="7" id="KW-1185">Reference proteome</keyword>
<feature type="region of interest" description="Disordered" evidence="4">
    <location>
        <begin position="820"/>
        <end position="849"/>
    </location>
</feature>
<dbReference type="InterPro" id="IPR047738">
    <property type="entry name" value="SAV_2336-like_N"/>
</dbReference>
<feature type="compositionally biased region" description="Pro residues" evidence="4">
    <location>
        <begin position="35"/>
        <end position="56"/>
    </location>
</feature>
<keyword evidence="2 3" id="KW-0067">ATP-binding</keyword>